<keyword evidence="2" id="KW-1185">Reference proteome</keyword>
<protein>
    <recommendedName>
        <fullName evidence="3">DUF2336 domain-containing protein</fullName>
    </recommendedName>
</protein>
<dbReference type="EMBL" id="JAIVFP010000001">
    <property type="protein sequence ID" value="MCI4682060.1"/>
    <property type="molecule type" value="Genomic_DNA"/>
</dbReference>
<organism evidence="1 2">
    <name type="scientific">Candidatus Rhodoblastus alkanivorans</name>
    <dbReference type="NCBI Taxonomy" id="2954117"/>
    <lineage>
        <taxon>Bacteria</taxon>
        <taxon>Pseudomonadati</taxon>
        <taxon>Pseudomonadota</taxon>
        <taxon>Alphaproteobacteria</taxon>
        <taxon>Hyphomicrobiales</taxon>
        <taxon>Rhodoblastaceae</taxon>
        <taxon>Rhodoblastus</taxon>
    </lineage>
</organism>
<gene>
    <name evidence="1" type="ORF">K2U94_04660</name>
</gene>
<accession>A0ABS9Z310</accession>
<proteinExistence type="predicted"/>
<dbReference type="Proteomes" id="UP001139104">
    <property type="component" value="Unassembled WGS sequence"/>
</dbReference>
<name>A0ABS9Z310_9HYPH</name>
<reference evidence="1" key="1">
    <citation type="journal article" date="2022" name="ISME J.">
        <title>Identification of active gaseous-alkane degraders at natural gas seeps.</title>
        <authorList>
            <person name="Farhan Ul Haque M."/>
            <person name="Hernandez M."/>
            <person name="Crombie A.T."/>
            <person name="Murrell J.C."/>
        </authorList>
    </citation>
    <scope>NUCLEOTIDE SEQUENCE</scope>
    <source>
        <strain evidence="1">PC2</strain>
    </source>
</reference>
<evidence type="ECO:0000313" key="1">
    <source>
        <dbReference type="EMBL" id="MCI4682060.1"/>
    </source>
</evidence>
<evidence type="ECO:0000313" key="2">
    <source>
        <dbReference type="Proteomes" id="UP001139104"/>
    </source>
</evidence>
<sequence length="472" mass="50516">MFADFLEICREGRLEDSDELIADLASALEEGRIDANGGAPDARRALAEIDRLLREALADGALKPAEMMATGKIFIDAGLPPPQCLKEALARVFSLLTEAPGAESQEDLGAVLGEDAFKVGDNPFDIYDHARSLTCILPDAAKIAIIGHLANDPLAAQAAAGFLLDPDDAVAIATAEALAEAAKKAPVESVALERLVLIRPWLEPARRPAVDAAIKAMRRNALPAEPAPAAKVVKCVATLCDGSGAMQFAMAQKVGTRFRIAAIMTKPAGVADAFVLDGLPKREMEAVLAQVKSAVPTRETDASTLARLLRIALGDNLTSKTPPPFQIVQAVEAMGLGQICPDCASPSEVIERLLADAPPASAKPEIQVAELDFVEGWFEGVADVESLLKPVKGRQRRIKKLLEAYLPGRRHFWARQCAMTALVLRAGRDRIDTAWPQLARAGRDIASDRPLAEIPLMTRVAEETVRAFEESL</sequence>
<comment type="caution">
    <text evidence="1">The sequence shown here is derived from an EMBL/GenBank/DDBJ whole genome shotgun (WGS) entry which is preliminary data.</text>
</comment>
<evidence type="ECO:0008006" key="3">
    <source>
        <dbReference type="Google" id="ProtNLM"/>
    </source>
</evidence>
<dbReference type="RefSeq" id="WP_243066094.1">
    <property type="nucleotide sequence ID" value="NZ_JAIVFP010000001.1"/>
</dbReference>